<reference evidence="2 3" key="1">
    <citation type="submission" date="2019-08" db="EMBL/GenBank/DDBJ databases">
        <title>Complete genome sequence of Kushneria sp. YCWA18, a halophilic phosphate-solubilizing bacterium isolated from Daqiao saltern in China.</title>
        <authorList>
            <person name="Du G.-X."/>
            <person name="Qu L.-Y."/>
        </authorList>
    </citation>
    <scope>NUCLEOTIDE SEQUENCE [LARGE SCALE GENOMIC DNA]</scope>
    <source>
        <strain evidence="2 3">YCWA18</strain>
    </source>
</reference>
<proteinExistence type="predicted"/>
<dbReference type="Proteomes" id="UP000322553">
    <property type="component" value="Chromosome"/>
</dbReference>
<dbReference type="GO" id="GO:0051536">
    <property type="term" value="F:iron-sulfur cluster binding"/>
    <property type="evidence" value="ECO:0007669"/>
    <property type="project" value="InterPro"/>
</dbReference>
<dbReference type="Gene3D" id="3.10.20.440">
    <property type="entry name" value="2Fe-2S iron-sulphur cluster binding domain, sarcosine oxidase, alpha subunit, N-terminal domain"/>
    <property type="match status" value="1"/>
</dbReference>
<dbReference type="EMBL" id="CP043420">
    <property type="protein sequence ID" value="QEL09890.1"/>
    <property type="molecule type" value="Genomic_DNA"/>
</dbReference>
<keyword evidence="1" id="KW-0560">Oxidoreductase</keyword>
<sequence>MFRLHDDHGERIALMLDERPVEVPPGLSVAAALLWLDGAAGYRRHLADGAPRAPWCMMGVCHDCLVEIDGRPNRQGCLETVVPGMRLRRQRLDEDAP</sequence>
<protein>
    <submittedName>
        <fullName evidence="2">(2Fe-2S)-binding protein</fullName>
    </submittedName>
</protein>
<gene>
    <name evidence="2" type="ORF">FY550_01235</name>
</gene>
<dbReference type="GO" id="GO:0016491">
    <property type="term" value="F:oxidoreductase activity"/>
    <property type="evidence" value="ECO:0007669"/>
    <property type="project" value="UniProtKB-KW"/>
</dbReference>
<keyword evidence="3" id="KW-1185">Reference proteome</keyword>
<name>A0A5C0ZTP5_9GAMM</name>
<organism evidence="2 3">
    <name type="scientific">Kushneria phosphatilytica</name>
    <dbReference type="NCBI Taxonomy" id="657387"/>
    <lineage>
        <taxon>Bacteria</taxon>
        <taxon>Pseudomonadati</taxon>
        <taxon>Pseudomonadota</taxon>
        <taxon>Gammaproteobacteria</taxon>
        <taxon>Oceanospirillales</taxon>
        <taxon>Halomonadaceae</taxon>
        <taxon>Kushneria</taxon>
    </lineage>
</organism>
<accession>A0A5C0ZTP5</accession>
<dbReference type="Pfam" id="PF13510">
    <property type="entry name" value="Fer2_4"/>
    <property type="match status" value="1"/>
</dbReference>
<dbReference type="InterPro" id="IPR036010">
    <property type="entry name" value="2Fe-2S_ferredoxin-like_sf"/>
</dbReference>
<evidence type="ECO:0000256" key="1">
    <source>
        <dbReference type="ARBA" id="ARBA00023002"/>
    </source>
</evidence>
<evidence type="ECO:0000313" key="3">
    <source>
        <dbReference type="Proteomes" id="UP000322553"/>
    </source>
</evidence>
<evidence type="ECO:0000313" key="2">
    <source>
        <dbReference type="EMBL" id="QEL09890.1"/>
    </source>
</evidence>
<dbReference type="SUPFAM" id="SSF54292">
    <property type="entry name" value="2Fe-2S ferredoxin-like"/>
    <property type="match status" value="1"/>
</dbReference>
<dbReference type="KEGG" id="kuy:FY550_01235"/>
<dbReference type="OrthoDB" id="573392at2"/>
<dbReference type="RefSeq" id="WP_084388248.1">
    <property type="nucleotide sequence ID" value="NZ_CP043420.1"/>
</dbReference>
<dbReference type="AlphaFoldDB" id="A0A5C0ZTP5"/>
<dbReference type="InterPro" id="IPR042204">
    <property type="entry name" value="2Fe-2S-bd_N"/>
</dbReference>